<dbReference type="EMBL" id="KV784373">
    <property type="protein sequence ID" value="OEU10103.1"/>
    <property type="molecule type" value="Genomic_DNA"/>
</dbReference>
<dbReference type="GO" id="GO:0016020">
    <property type="term" value="C:membrane"/>
    <property type="evidence" value="ECO:0007669"/>
    <property type="project" value="InterPro"/>
</dbReference>
<feature type="binding site" evidence="9">
    <location>
        <position position="193"/>
    </location>
    <ligand>
        <name>chlorophyll a</name>
        <dbReference type="ChEBI" id="CHEBI:58416"/>
        <label>1</label>
    </ligand>
</feature>
<dbReference type="Proteomes" id="UP000095751">
    <property type="component" value="Unassembled WGS sequence"/>
</dbReference>
<dbReference type="AlphaFoldDB" id="A0A1E7EX55"/>
<feature type="binding site" evidence="9">
    <location>
        <position position="59"/>
    </location>
    <ligand>
        <name>chlorophyll a</name>
        <dbReference type="ChEBI" id="CHEBI:58416"/>
        <label>1</label>
    </ligand>
</feature>
<reference evidence="11 12" key="1">
    <citation type="submission" date="2016-09" db="EMBL/GenBank/DDBJ databases">
        <title>Extensive genetic diversity and differential bi-allelic expression allows diatom success in the polar Southern Ocean.</title>
        <authorList>
            <consortium name="DOE Joint Genome Institute"/>
            <person name="Mock T."/>
            <person name="Otillar R.P."/>
            <person name="Strauss J."/>
            <person name="Dupont C."/>
            <person name="Frickenhaus S."/>
            <person name="Maumus F."/>
            <person name="Mcmullan M."/>
            <person name="Sanges R."/>
            <person name="Schmutz J."/>
            <person name="Toseland A."/>
            <person name="Valas R."/>
            <person name="Veluchamy A."/>
            <person name="Ward B.J."/>
            <person name="Allen A."/>
            <person name="Barry K."/>
            <person name="Falciatore A."/>
            <person name="Ferrante M."/>
            <person name="Fortunato A.E."/>
            <person name="Gloeckner G."/>
            <person name="Gruber A."/>
            <person name="Hipkin R."/>
            <person name="Janech M."/>
            <person name="Kroth P."/>
            <person name="Leese F."/>
            <person name="Lindquist E."/>
            <person name="Lyon B.R."/>
            <person name="Martin J."/>
            <person name="Mayer C."/>
            <person name="Parker M."/>
            <person name="Quesneville H."/>
            <person name="Raymond J."/>
            <person name="Uhlig C."/>
            <person name="Valentin K.U."/>
            <person name="Worden A.Z."/>
            <person name="Armbrust E.V."/>
            <person name="Bowler C."/>
            <person name="Green B."/>
            <person name="Moulton V."/>
            <person name="Van Oosterhout C."/>
            <person name="Grigoriev I."/>
        </authorList>
    </citation>
    <scope>NUCLEOTIDE SEQUENCE [LARGE SCALE GENOMIC DNA]</scope>
    <source>
        <strain evidence="11 12">CCMP1102</strain>
    </source>
</reference>
<proteinExistence type="inferred from homology"/>
<keyword evidence="6" id="KW-0934">Plastid</keyword>
<protein>
    <submittedName>
        <fullName evidence="11">Chlorophyll a/b-binding protein</fullName>
    </submittedName>
</protein>
<feature type="binding site" evidence="9">
    <location>
        <position position="191"/>
    </location>
    <ligand>
        <name>chlorophyll a</name>
        <dbReference type="ChEBI" id="CHEBI:58416"/>
        <label>1</label>
    </ligand>
</feature>
<keyword evidence="12" id="KW-1185">Reference proteome</keyword>
<feature type="binding site" description="axial binding residue" evidence="9">
    <location>
        <position position="79"/>
    </location>
    <ligand>
        <name>chlorophyll b</name>
        <dbReference type="ChEBI" id="CHEBI:61721"/>
        <label>1</label>
    </ligand>
    <ligandPart>
        <name>Mg</name>
        <dbReference type="ChEBI" id="CHEBI:25107"/>
    </ligandPart>
</feature>
<organism evidence="11 12">
    <name type="scientific">Fragilariopsis cylindrus CCMP1102</name>
    <dbReference type="NCBI Taxonomy" id="635003"/>
    <lineage>
        <taxon>Eukaryota</taxon>
        <taxon>Sar</taxon>
        <taxon>Stramenopiles</taxon>
        <taxon>Ochrophyta</taxon>
        <taxon>Bacillariophyta</taxon>
        <taxon>Bacillariophyceae</taxon>
        <taxon>Bacillariophycidae</taxon>
        <taxon>Bacillariales</taxon>
        <taxon>Bacillariaceae</taxon>
        <taxon>Fragilariopsis</taxon>
    </lineage>
</organism>
<dbReference type="GO" id="GO:0016168">
    <property type="term" value="F:chlorophyll binding"/>
    <property type="evidence" value="ECO:0007669"/>
    <property type="project" value="UniProtKB-KW"/>
</dbReference>
<dbReference type="InterPro" id="IPR022796">
    <property type="entry name" value="Chloroa_b-bind"/>
</dbReference>
<dbReference type="GO" id="GO:0009765">
    <property type="term" value="P:photosynthesis, light harvesting"/>
    <property type="evidence" value="ECO:0007669"/>
    <property type="project" value="InterPro"/>
</dbReference>
<evidence type="ECO:0000256" key="2">
    <source>
        <dbReference type="ARBA" id="ARBA00004229"/>
    </source>
</evidence>
<dbReference type="PANTHER" id="PTHR21649">
    <property type="entry name" value="CHLOROPHYLL A/B BINDING PROTEIN"/>
    <property type="match status" value="1"/>
</dbReference>
<evidence type="ECO:0000313" key="12">
    <source>
        <dbReference type="Proteomes" id="UP000095751"/>
    </source>
</evidence>
<dbReference type="InterPro" id="IPR001344">
    <property type="entry name" value="Chloro_AB-bd_pln"/>
</dbReference>
<keyword evidence="9" id="KW-0157">Chromophore</keyword>
<gene>
    <name evidence="11" type="primary">LHCF4</name>
    <name evidence="11" type="ORF">FRACYDRAFT_271208</name>
</gene>
<evidence type="ECO:0000313" key="11">
    <source>
        <dbReference type="EMBL" id="OEU10103.1"/>
    </source>
</evidence>
<evidence type="ECO:0000256" key="4">
    <source>
        <dbReference type="ARBA" id="ARBA00022528"/>
    </source>
</evidence>
<evidence type="ECO:0000256" key="1">
    <source>
        <dbReference type="ARBA" id="ARBA00004022"/>
    </source>
</evidence>
<comment type="similarity">
    <text evidence="3">Belongs to the fucoxanthin chlorophyll protein family.</text>
</comment>
<evidence type="ECO:0000256" key="5">
    <source>
        <dbReference type="ARBA" id="ARBA00022531"/>
    </source>
</evidence>
<dbReference type="Pfam" id="PF00504">
    <property type="entry name" value="Chloroa_b-bind"/>
    <property type="match status" value="1"/>
</dbReference>
<feature type="binding site" evidence="9">
    <location>
        <position position="74"/>
    </location>
    <ligand>
        <name>chlorophyll a</name>
        <dbReference type="ChEBI" id="CHEBI:58416"/>
        <label>1</label>
    </ligand>
</feature>
<feature type="signal peptide" evidence="10">
    <location>
        <begin position="1"/>
        <end position="18"/>
    </location>
</feature>
<sequence>MKSSITFLALATVSSVSAFAPTQSSGKSSSTKVSLTKEEILSSPNNLELGEIFDPLGLSELGGDETLSWFRHSEVKHGRVAMAAFVGWCATAGAGLRFPGELAHGLKFADVPGGGVEAWDATPGWGKAQLLLFAGLIEFHDEIFYSRRATHYLKGGIPGKNMVPGLYDPFNLSAGKTEETLARGRDVEIKNGRLAMIGIAGLYFASVIPGSVPFQP</sequence>
<feature type="chain" id="PRO_5009192455" evidence="10">
    <location>
        <begin position="19"/>
        <end position="216"/>
    </location>
</feature>
<keyword evidence="4" id="KW-0150">Chloroplast</keyword>
<comment type="subcellular location">
    <subcellularLocation>
        <location evidence="2">Plastid</location>
        <location evidence="2">Chloroplast</location>
    </subcellularLocation>
</comment>
<keyword evidence="9" id="KW-0148">Chlorophyll</keyword>
<feature type="binding site" evidence="9">
    <location>
        <position position="77"/>
    </location>
    <ligand>
        <name>chlorophyll a</name>
        <dbReference type="ChEBI" id="CHEBI:58416"/>
        <label>1</label>
    </ligand>
</feature>
<keyword evidence="5" id="KW-0602">Photosynthesis</keyword>
<name>A0A1E7EX55_9STRA</name>
<dbReference type="GO" id="GO:0009507">
    <property type="term" value="C:chloroplast"/>
    <property type="evidence" value="ECO:0007669"/>
    <property type="project" value="UniProtKB-SubCell"/>
</dbReference>
<keyword evidence="10" id="KW-0732">Signal</keyword>
<dbReference type="Gene3D" id="1.10.3460.10">
    <property type="entry name" value="Chlorophyll a/b binding protein domain"/>
    <property type="match status" value="1"/>
</dbReference>
<accession>A0A1E7EX55</accession>
<dbReference type="GO" id="GO:0030076">
    <property type="term" value="C:light-harvesting complex"/>
    <property type="evidence" value="ECO:0007669"/>
    <property type="project" value="UniProtKB-KW"/>
</dbReference>
<dbReference type="SUPFAM" id="SSF103511">
    <property type="entry name" value="Chlorophyll a-b binding protein"/>
    <property type="match status" value="1"/>
</dbReference>
<evidence type="ECO:0000256" key="6">
    <source>
        <dbReference type="ARBA" id="ARBA00022640"/>
    </source>
</evidence>
<keyword evidence="7" id="KW-0437">Light-harvesting polypeptide</keyword>
<evidence type="ECO:0000256" key="3">
    <source>
        <dbReference type="ARBA" id="ARBA00005933"/>
    </source>
</evidence>
<feature type="binding site" evidence="9">
    <location>
        <position position="188"/>
    </location>
    <ligand>
        <name>chlorophyll a</name>
        <dbReference type="ChEBI" id="CHEBI:58416"/>
        <label>1</label>
    </ligand>
</feature>
<evidence type="ECO:0000256" key="7">
    <source>
        <dbReference type="ARBA" id="ARBA00023243"/>
    </source>
</evidence>
<dbReference type="InParanoid" id="A0A1E7EX55"/>
<comment type="function">
    <text evidence="1">The light-harvesting complex (LHC) functions as a light receptor, it captures and delivers excitation energy to photosystems with which it is closely associated. Energy is transferred from the carotenoid and chlorophyll C (or B) to chlorophyll A and the photosynthetic reaction centers where it is used to synthesize ATP and reducing power.</text>
</comment>
<dbReference type="KEGG" id="fcy:FRACYDRAFT_271208"/>
<dbReference type="OrthoDB" id="423598at2759"/>
<comment type="subunit">
    <text evidence="8">The LHC complex of chromophytic algae is composed of fucoxanthin, chlorophyll A and C bound non-covalently by fucoxanthin chlorophyll proteins (FCPs). The ratio of the pigments in LHC; fucoxanthin: chlorophyll C: chlorophyll A; (0.6-1): (0.1-0.3): (1).</text>
</comment>
<evidence type="ECO:0000256" key="9">
    <source>
        <dbReference type="PIRSR" id="PIRSR601344-1"/>
    </source>
</evidence>
<evidence type="ECO:0000256" key="8">
    <source>
        <dbReference type="ARBA" id="ARBA00044011"/>
    </source>
</evidence>
<evidence type="ECO:0000256" key="10">
    <source>
        <dbReference type="SAM" id="SignalP"/>
    </source>
</evidence>